<dbReference type="InterPro" id="IPR017896">
    <property type="entry name" value="4Fe4S_Fe-S-bd"/>
</dbReference>
<dbReference type="Pfam" id="PF11982">
    <property type="entry name" value="DUF3483"/>
    <property type="match status" value="1"/>
</dbReference>
<evidence type="ECO:0000256" key="2">
    <source>
        <dbReference type="ARBA" id="ARBA00022723"/>
    </source>
</evidence>
<dbReference type="PROSITE" id="PS51379">
    <property type="entry name" value="4FE4S_FER_2"/>
    <property type="match status" value="2"/>
</dbReference>
<keyword evidence="5" id="KW-0411">Iron-sulfur</keyword>
<dbReference type="InterPro" id="IPR021872">
    <property type="entry name" value="Csal_0991-like_N"/>
</dbReference>
<dbReference type="EMBL" id="CP018191">
    <property type="protein sequence ID" value="APH53296.1"/>
    <property type="molecule type" value="Genomic_DNA"/>
</dbReference>
<keyword evidence="6" id="KW-0812">Transmembrane</keyword>
<proteinExistence type="predicted"/>
<dbReference type="GO" id="GO:0051539">
    <property type="term" value="F:4 iron, 4 sulfur cluster binding"/>
    <property type="evidence" value="ECO:0007669"/>
    <property type="project" value="UniProtKB-KW"/>
</dbReference>
<keyword evidence="6" id="KW-0472">Membrane</keyword>
<dbReference type="AlphaFoldDB" id="A0AAC9K5W0"/>
<gene>
    <name evidence="8" type="ORF">GbCGDNIH9_0072</name>
</gene>
<feature type="domain" description="4Fe-4S ferredoxin-type" evidence="7">
    <location>
        <begin position="247"/>
        <end position="277"/>
    </location>
</feature>
<evidence type="ECO:0000256" key="6">
    <source>
        <dbReference type="SAM" id="Phobius"/>
    </source>
</evidence>
<dbReference type="PROSITE" id="PS00198">
    <property type="entry name" value="4FE4S_FER_1"/>
    <property type="match status" value="2"/>
</dbReference>
<dbReference type="Pfam" id="PF13187">
    <property type="entry name" value="Fer4_9"/>
    <property type="match status" value="1"/>
</dbReference>
<dbReference type="SUPFAM" id="SSF46548">
    <property type="entry name" value="alpha-helical ferredoxin"/>
    <property type="match status" value="1"/>
</dbReference>
<evidence type="ECO:0000256" key="4">
    <source>
        <dbReference type="ARBA" id="ARBA00023004"/>
    </source>
</evidence>
<dbReference type="InterPro" id="IPR009051">
    <property type="entry name" value="Helical_ferredxn"/>
</dbReference>
<dbReference type="PANTHER" id="PTHR43255:SF1">
    <property type="entry name" value="IRON-SULFUR-BINDING OXIDOREDUCTASE FADF-RELATED"/>
    <property type="match status" value="1"/>
</dbReference>
<dbReference type="InterPro" id="IPR017900">
    <property type="entry name" value="4Fe4S_Fe_S_CS"/>
</dbReference>
<dbReference type="GO" id="GO:0046872">
    <property type="term" value="F:metal ion binding"/>
    <property type="evidence" value="ECO:0007669"/>
    <property type="project" value="UniProtKB-KW"/>
</dbReference>
<dbReference type="Proteomes" id="UP000182373">
    <property type="component" value="Chromosome"/>
</dbReference>
<accession>A0AAC9K5W0</accession>
<feature type="transmembrane region" description="Helical" evidence="6">
    <location>
        <begin position="97"/>
        <end position="116"/>
    </location>
</feature>
<organism evidence="8 9">
    <name type="scientific">Granulibacter bethesdensis</name>
    <dbReference type="NCBI Taxonomy" id="364410"/>
    <lineage>
        <taxon>Bacteria</taxon>
        <taxon>Pseudomonadati</taxon>
        <taxon>Pseudomonadota</taxon>
        <taxon>Alphaproteobacteria</taxon>
        <taxon>Acetobacterales</taxon>
        <taxon>Acetobacteraceae</taxon>
        <taxon>Granulibacter</taxon>
    </lineage>
</organism>
<evidence type="ECO:0000256" key="3">
    <source>
        <dbReference type="ARBA" id="ARBA00023002"/>
    </source>
</evidence>
<feature type="domain" description="4Fe-4S ferredoxin-type" evidence="7">
    <location>
        <begin position="318"/>
        <end position="349"/>
    </location>
</feature>
<feature type="transmembrane region" description="Helical" evidence="6">
    <location>
        <begin position="70"/>
        <end position="91"/>
    </location>
</feature>
<dbReference type="GO" id="GO:0016491">
    <property type="term" value="F:oxidoreductase activity"/>
    <property type="evidence" value="ECO:0007669"/>
    <property type="project" value="UniProtKB-KW"/>
</dbReference>
<dbReference type="InterPro" id="IPR004017">
    <property type="entry name" value="Cys_rich_dom"/>
</dbReference>
<evidence type="ECO:0000256" key="1">
    <source>
        <dbReference type="ARBA" id="ARBA00022485"/>
    </source>
</evidence>
<evidence type="ECO:0000313" key="9">
    <source>
        <dbReference type="Proteomes" id="UP000182373"/>
    </source>
</evidence>
<dbReference type="Gene3D" id="1.10.1060.10">
    <property type="entry name" value="Alpha-helical ferredoxin"/>
    <property type="match status" value="1"/>
</dbReference>
<dbReference type="InterPro" id="IPR051460">
    <property type="entry name" value="HdrC_iron-sulfur_subunit"/>
</dbReference>
<keyword evidence="1" id="KW-0004">4Fe-4S</keyword>
<dbReference type="PANTHER" id="PTHR43255">
    <property type="entry name" value="IRON-SULFUR-BINDING OXIDOREDUCTASE FADF-RELATED-RELATED"/>
    <property type="match status" value="1"/>
</dbReference>
<keyword evidence="4" id="KW-0408">Iron</keyword>
<keyword evidence="2" id="KW-0479">Metal-binding</keyword>
<protein>
    <submittedName>
        <fullName evidence="8">Fumarate reductase iron-sulfur protein</fullName>
    </submittedName>
</protein>
<dbReference type="Pfam" id="PF02754">
    <property type="entry name" value="CCG"/>
    <property type="match status" value="2"/>
</dbReference>
<reference evidence="9" key="1">
    <citation type="submission" date="2016-11" db="EMBL/GenBank/DDBJ databases">
        <title>Comparative genomic and phenotypic analysis of Granulibacter bethesdensis clinical isolates from patients with chronic granulomatous disease.</title>
        <authorList>
            <person name="Zarember K.A."/>
            <person name="Porcella S.F."/>
            <person name="Chu J."/>
            <person name="Ding L."/>
            <person name="Dahlstrom E."/>
            <person name="Barbian K."/>
            <person name="Martens C."/>
            <person name="Sykora L."/>
            <person name="Kramer S."/>
            <person name="Pettinato A.M."/>
            <person name="Hong H."/>
            <person name="Wald G."/>
            <person name="Berg L.J."/>
            <person name="Rogge L.S."/>
            <person name="Greenberg D.E."/>
            <person name="Falcone E.L."/>
            <person name="Neves J.F."/>
            <person name="Simoes M.J."/>
            <person name="Casal M."/>
            <person name="Rodriguez-Lopez F.C."/>
            <person name="Zelazny A."/>
            <person name="Gallin J.I."/>
            <person name="Holland S.M."/>
        </authorList>
    </citation>
    <scope>NUCLEOTIDE SEQUENCE [LARGE SCALE GENOMIC DNA]</scope>
    <source>
        <strain evidence="9">NIH9.1</strain>
    </source>
</reference>
<evidence type="ECO:0000313" key="8">
    <source>
        <dbReference type="EMBL" id="APH53296.1"/>
    </source>
</evidence>
<name>A0AAC9K5W0_9PROT</name>
<sequence length="659" mass="71188">MHPGTPLLLVIWFLILLVLVQALRIVLRWRVGQKTDVDWVRGLIAMPRRYLVDVHHVVERRPENARMHKLVAGGLLAGSVLTLLSTILPVLHRDGVIASLFWIVTAAFYAIGLNGVRHVAARRSPTTPPHLSAGRFLTLPLWLGLYLTGGLTASVGAALHGMLPDVLSHASGAAGAVMTLTGGLALVAHLPNGPMRHAVAGSLHLAAHPRPGRFKGGRFEGDRDTALLALDLEAGQSGVSTPADFTWNRLASFDACIQCGRCEQACPAFAAGQPLNPKKLIQDLTFALHGGDAYTGSPYPQARPVAGHGGAHRPIIGAEAVIHPDTLWSCTTCRACVHECPMLIEHVDAIVDMRRFQTLELGAIPEKAAQPLHHLRYADDAGGRALASRTDFAAGMTLPVLEEQGETDILLWLGEGAFDLRYGRSLRALIALMRQAGVDFAVLGAEERDCGDLARRLGDEASFQRLAQDNIATLKRRRFRRIVTADPHALHTLRNEYRAFGATWPVLHHTALLDELIATGKLNPVKSENRPVTYHDPCYLARYNGEVDAPRRILDRLTTHRVEMERHGERAMCCGGGGGAPVSDIAGEKRIPDIRMSHAQGVGASIVAVGCPGCTAMLEGVTGDRPEVKDIAELLLDSIEHAKTRVPPPSQTALPEVVA</sequence>
<dbReference type="RefSeq" id="WP_072571668.1">
    <property type="nucleotide sequence ID" value="NZ_CP018191.1"/>
</dbReference>
<evidence type="ECO:0000259" key="7">
    <source>
        <dbReference type="PROSITE" id="PS51379"/>
    </source>
</evidence>
<feature type="transmembrane region" description="Helical" evidence="6">
    <location>
        <begin position="136"/>
        <end position="160"/>
    </location>
</feature>
<keyword evidence="3" id="KW-0560">Oxidoreductase</keyword>
<feature type="transmembrane region" description="Helical" evidence="6">
    <location>
        <begin position="6"/>
        <end position="27"/>
    </location>
</feature>
<dbReference type="GO" id="GO:0005886">
    <property type="term" value="C:plasma membrane"/>
    <property type="evidence" value="ECO:0007669"/>
    <property type="project" value="TreeGrafter"/>
</dbReference>
<evidence type="ECO:0000256" key="5">
    <source>
        <dbReference type="ARBA" id="ARBA00023014"/>
    </source>
</evidence>
<keyword evidence="6" id="KW-1133">Transmembrane helix</keyword>